<evidence type="ECO:0000313" key="2">
    <source>
        <dbReference type="EMBL" id="UWQ52951.1"/>
    </source>
</evidence>
<evidence type="ECO:0000313" key="3">
    <source>
        <dbReference type="Proteomes" id="UP001058713"/>
    </source>
</evidence>
<keyword evidence="1" id="KW-1133">Transmembrane helix</keyword>
<dbReference type="Proteomes" id="UP001058713">
    <property type="component" value="Chromosome"/>
</dbReference>
<sequence length="114" mass="12699">MGEHRDQFQARLKQINRKHEALSGGYSARLRADGLLVVNPRRVQSRISARALIFFTAAFLLFKGFLMAALGFGSYDERVRRLADGSGLERAGAFIMQADPVSVFFAQKIGPVLR</sequence>
<feature type="transmembrane region" description="Helical" evidence="1">
    <location>
        <begin position="51"/>
        <end position="72"/>
    </location>
</feature>
<dbReference type="KEGG" id="lcae:K3721_13135"/>
<accession>A0A9Q9HHK3</accession>
<proteinExistence type="predicted"/>
<reference evidence="2" key="1">
    <citation type="submission" date="2021-08" db="EMBL/GenBank/DDBJ databases">
        <authorList>
            <person name="Nwanade C."/>
            <person name="Wang M."/>
            <person name="Masoudi A."/>
            <person name="Yu Z."/>
            <person name="Liu J."/>
        </authorList>
    </citation>
    <scope>NUCLEOTIDE SEQUENCE</scope>
    <source>
        <strain evidence="2">S122</strain>
    </source>
</reference>
<organism evidence="2 3">
    <name type="scientific">Leisingera caerulea</name>
    <name type="common">Phaeobacter caeruleus</name>
    <dbReference type="NCBI Taxonomy" id="506591"/>
    <lineage>
        <taxon>Bacteria</taxon>
        <taxon>Pseudomonadati</taxon>
        <taxon>Pseudomonadota</taxon>
        <taxon>Alphaproteobacteria</taxon>
        <taxon>Rhodobacterales</taxon>
        <taxon>Roseobacteraceae</taxon>
        <taxon>Leisingera</taxon>
    </lineage>
</organism>
<dbReference type="AlphaFoldDB" id="A0A9Q9HHK3"/>
<gene>
    <name evidence="2" type="ORF">K3721_13135</name>
</gene>
<name>A0A9Q9HHK3_LEICA</name>
<keyword evidence="1" id="KW-0472">Membrane</keyword>
<dbReference type="RefSeq" id="WP_259970671.1">
    <property type="nucleotide sequence ID" value="NZ_CP081070.1"/>
</dbReference>
<keyword evidence="1" id="KW-0812">Transmembrane</keyword>
<evidence type="ECO:0000256" key="1">
    <source>
        <dbReference type="SAM" id="Phobius"/>
    </source>
</evidence>
<dbReference type="EMBL" id="CP081070">
    <property type="protein sequence ID" value="UWQ52951.1"/>
    <property type="molecule type" value="Genomic_DNA"/>
</dbReference>
<protein>
    <submittedName>
        <fullName evidence="2">Uncharacterized protein</fullName>
    </submittedName>
</protein>